<keyword evidence="1" id="KW-0255">Endonuclease</keyword>
<keyword evidence="1" id="KW-0378">Hydrolase</keyword>
<keyword evidence="1" id="KW-0540">Nuclease</keyword>
<comment type="caution">
    <text evidence="1">The sequence shown here is derived from an EMBL/GenBank/DDBJ whole genome shotgun (WGS) entry which is preliminary data.</text>
</comment>
<keyword evidence="2" id="KW-1185">Reference proteome</keyword>
<protein>
    <submittedName>
        <fullName evidence="1">HNH endonuclease</fullName>
    </submittedName>
</protein>
<accession>A0A838BU26</accession>
<dbReference type="RefSeq" id="WP_181053365.1">
    <property type="nucleotide sequence ID" value="NZ_JACDXJ010000001.1"/>
</dbReference>
<dbReference type="Proteomes" id="UP000572984">
    <property type="component" value="Unassembled WGS sequence"/>
</dbReference>
<evidence type="ECO:0000313" key="2">
    <source>
        <dbReference type="Proteomes" id="UP000572984"/>
    </source>
</evidence>
<dbReference type="AlphaFoldDB" id="A0A838BU26"/>
<dbReference type="EMBL" id="JACDXJ010000001">
    <property type="protein sequence ID" value="MBA1157936.1"/>
    <property type="molecule type" value="Genomic_DNA"/>
</dbReference>
<gene>
    <name evidence="1" type="ORF">H0S73_17645</name>
</gene>
<evidence type="ECO:0000313" key="1">
    <source>
        <dbReference type="EMBL" id="MBA1157936.1"/>
    </source>
</evidence>
<dbReference type="GO" id="GO:0004519">
    <property type="term" value="F:endonuclease activity"/>
    <property type="evidence" value="ECO:0007669"/>
    <property type="project" value="UniProtKB-KW"/>
</dbReference>
<reference evidence="1 2" key="1">
    <citation type="submission" date="2020-07" db="EMBL/GenBank/DDBJ databases">
        <title>Draft genome and description of Microvirga mediterraneensis Marseille-Q2068 sp. nov.</title>
        <authorList>
            <person name="Boxberger M."/>
        </authorList>
    </citation>
    <scope>NUCLEOTIDE SEQUENCE [LARGE SCALE GENOMIC DNA]</scope>
    <source>
        <strain evidence="1 2">Marseille-Q2068</strain>
    </source>
</reference>
<name>A0A838BU26_9HYPH</name>
<proteinExistence type="predicted"/>
<organism evidence="1 2">
    <name type="scientific">Microvirga mediterraneensis</name>
    <dbReference type="NCBI Taxonomy" id="2754695"/>
    <lineage>
        <taxon>Bacteria</taxon>
        <taxon>Pseudomonadati</taxon>
        <taxon>Pseudomonadota</taxon>
        <taxon>Alphaproteobacteria</taxon>
        <taxon>Hyphomicrobiales</taxon>
        <taxon>Methylobacteriaceae</taxon>
        <taxon>Microvirga</taxon>
    </lineage>
</organism>
<sequence>MTTRALREAKTSIDKDGRGIILVPLANTTKHARLFIEDWQQLLADGFSPNLCFNLGMVKISDWRRRTPRLSRILVKAGPGYMVRHRDGDPLNCRRDNIVLIKTHKFTHRAQRGFPQSS</sequence>